<evidence type="ECO:0000256" key="4">
    <source>
        <dbReference type="ARBA" id="ARBA00022452"/>
    </source>
</evidence>
<dbReference type="Gene3D" id="3.10.560.10">
    <property type="entry name" value="Outer membrane lipoprotein wza domain like"/>
    <property type="match status" value="1"/>
</dbReference>
<evidence type="ECO:0000313" key="19">
    <source>
        <dbReference type="Proteomes" id="UP000317429"/>
    </source>
</evidence>
<evidence type="ECO:0000256" key="11">
    <source>
        <dbReference type="ARBA" id="ARBA00023136"/>
    </source>
</evidence>
<dbReference type="GO" id="GO:0006811">
    <property type="term" value="P:monoatomic ion transport"/>
    <property type="evidence" value="ECO:0007669"/>
    <property type="project" value="UniProtKB-KW"/>
</dbReference>
<evidence type="ECO:0000256" key="2">
    <source>
        <dbReference type="ARBA" id="ARBA00009450"/>
    </source>
</evidence>
<evidence type="ECO:0000256" key="9">
    <source>
        <dbReference type="ARBA" id="ARBA00023065"/>
    </source>
</evidence>
<feature type="domain" description="Polysaccharide export protein N-terminal" evidence="16">
    <location>
        <begin position="238"/>
        <end position="286"/>
    </location>
</feature>
<gene>
    <name evidence="18" type="ORF">Pla175_48290</name>
</gene>
<evidence type="ECO:0000256" key="10">
    <source>
        <dbReference type="ARBA" id="ARBA00023114"/>
    </source>
</evidence>
<evidence type="ECO:0000259" key="17">
    <source>
        <dbReference type="Pfam" id="PF22461"/>
    </source>
</evidence>
<dbReference type="KEGG" id="pnd:Pla175_48290"/>
<dbReference type="Gene3D" id="3.30.1950.10">
    <property type="entry name" value="wza like domain"/>
    <property type="match status" value="2"/>
</dbReference>
<evidence type="ECO:0000256" key="14">
    <source>
        <dbReference type="ARBA" id="ARBA00023288"/>
    </source>
</evidence>
<keyword evidence="8" id="KW-0625">Polysaccharide transport</keyword>
<evidence type="ECO:0000256" key="8">
    <source>
        <dbReference type="ARBA" id="ARBA00023047"/>
    </source>
</evidence>
<comment type="subcellular location">
    <subcellularLocation>
        <location evidence="1">Cell outer membrane</location>
        <topology evidence="1">Multi-pass membrane protein</topology>
    </subcellularLocation>
</comment>
<feature type="domain" description="Polysaccharide export protein N-terminal" evidence="16">
    <location>
        <begin position="102"/>
        <end position="210"/>
    </location>
</feature>
<keyword evidence="14" id="KW-0449">Lipoprotein</keyword>
<protein>
    <submittedName>
        <fullName evidence="18">Polysaccharide biosynthesis/export protein</fullName>
    </submittedName>
</protein>
<dbReference type="Pfam" id="PF22461">
    <property type="entry name" value="SLBB_2"/>
    <property type="match status" value="1"/>
</dbReference>
<dbReference type="InterPro" id="IPR049712">
    <property type="entry name" value="Poly_export"/>
</dbReference>
<dbReference type="GO" id="GO:0015288">
    <property type="term" value="F:porin activity"/>
    <property type="evidence" value="ECO:0007669"/>
    <property type="project" value="UniProtKB-KW"/>
</dbReference>
<evidence type="ECO:0000256" key="6">
    <source>
        <dbReference type="ARBA" id="ARBA00022692"/>
    </source>
</evidence>
<dbReference type="Pfam" id="PF02563">
    <property type="entry name" value="Poly_export"/>
    <property type="match status" value="2"/>
</dbReference>
<dbReference type="RefSeq" id="WP_145291482.1">
    <property type="nucleotide sequence ID" value="NZ_CP036291.1"/>
</dbReference>
<evidence type="ECO:0000256" key="7">
    <source>
        <dbReference type="ARBA" id="ARBA00022729"/>
    </source>
</evidence>
<accession>A0A518DIX8</accession>
<dbReference type="PANTHER" id="PTHR33619">
    <property type="entry name" value="POLYSACCHARIDE EXPORT PROTEIN GFCE-RELATED"/>
    <property type="match status" value="1"/>
</dbReference>
<keyword evidence="3" id="KW-0813">Transport</keyword>
<sequence length="416" mass="45031" precursor="true">MAKTRTLPARIALPLLMAACFALAGGHAQHAERLAPAVAKCQAACCQCQPTSPAAPNPIWSVDSAASNGAGELSWASRSCGDWQRYAQGEYVGHARLPHVPEYRIRVGDQLSLFYLRTREIFRHAYHLQVGDQVRVESLTAGSNPSANEPGSLGAADDRLDRIVEVQPDGMITLPLVNRVPAASRTVEALQDDIGKRYEEWYKVPAITVTPVKVNTKLEDLVATVDSRAGSVGGLRITLTVSPDGTIQVPGLGSIYIQGLTPDEAKMEVDARYANIVPGVEVTVALLTRAPRFIYVLGQVTRPGRFTLEGPTSVVQAIALAEGSRLGGNLRQVVVFRRGDDWRLMATMVDVRGALYGRRPVPADDIWLNDSDVVLVPKSPIQIVDDLIEQVFTRGVYAAFPREIVFGVDFASGSVL</sequence>
<keyword evidence="10" id="KW-0626">Porin</keyword>
<dbReference type="OrthoDB" id="233929at2"/>
<keyword evidence="5" id="KW-0762">Sugar transport</keyword>
<name>A0A518DIX8_9BACT</name>
<reference evidence="18 19" key="1">
    <citation type="submission" date="2019-02" db="EMBL/GenBank/DDBJ databases">
        <title>Deep-cultivation of Planctomycetes and their phenomic and genomic characterization uncovers novel biology.</title>
        <authorList>
            <person name="Wiegand S."/>
            <person name="Jogler M."/>
            <person name="Boedeker C."/>
            <person name="Pinto D."/>
            <person name="Vollmers J."/>
            <person name="Rivas-Marin E."/>
            <person name="Kohn T."/>
            <person name="Peeters S.H."/>
            <person name="Heuer A."/>
            <person name="Rast P."/>
            <person name="Oberbeckmann S."/>
            <person name="Bunk B."/>
            <person name="Jeske O."/>
            <person name="Meyerdierks A."/>
            <person name="Storesund J.E."/>
            <person name="Kallscheuer N."/>
            <person name="Luecker S."/>
            <person name="Lage O.M."/>
            <person name="Pohl T."/>
            <person name="Merkel B.J."/>
            <person name="Hornburger P."/>
            <person name="Mueller R.-W."/>
            <person name="Bruemmer F."/>
            <person name="Labrenz M."/>
            <person name="Spormann A.M."/>
            <person name="Op den Camp H."/>
            <person name="Overmann J."/>
            <person name="Amann R."/>
            <person name="Jetten M.S.M."/>
            <person name="Mascher T."/>
            <person name="Medema M.H."/>
            <person name="Devos D.P."/>
            <person name="Kaster A.-K."/>
            <person name="Ovreas L."/>
            <person name="Rohde M."/>
            <person name="Galperin M.Y."/>
            <person name="Jogler C."/>
        </authorList>
    </citation>
    <scope>NUCLEOTIDE SEQUENCE [LARGE SCALE GENOMIC DNA]</scope>
    <source>
        <strain evidence="18 19">Pla175</strain>
    </source>
</reference>
<keyword evidence="7 15" id="KW-0732">Signal</keyword>
<evidence type="ECO:0000256" key="3">
    <source>
        <dbReference type="ARBA" id="ARBA00022448"/>
    </source>
</evidence>
<dbReference type="PANTHER" id="PTHR33619:SF3">
    <property type="entry name" value="POLYSACCHARIDE EXPORT PROTEIN GFCE-RELATED"/>
    <property type="match status" value="1"/>
</dbReference>
<proteinExistence type="inferred from homology"/>
<comment type="similarity">
    <text evidence="2">Belongs to the BexD/CtrA/VexA family.</text>
</comment>
<dbReference type="InterPro" id="IPR003715">
    <property type="entry name" value="Poly_export_N"/>
</dbReference>
<evidence type="ECO:0000256" key="15">
    <source>
        <dbReference type="SAM" id="SignalP"/>
    </source>
</evidence>
<keyword evidence="19" id="KW-1185">Reference proteome</keyword>
<feature type="domain" description="SLBB" evidence="17">
    <location>
        <begin position="294"/>
        <end position="356"/>
    </location>
</feature>
<keyword evidence="6" id="KW-0812">Transmembrane</keyword>
<feature type="chain" id="PRO_5021883495" evidence="15">
    <location>
        <begin position="25"/>
        <end position="416"/>
    </location>
</feature>
<evidence type="ECO:0000256" key="5">
    <source>
        <dbReference type="ARBA" id="ARBA00022597"/>
    </source>
</evidence>
<dbReference type="Proteomes" id="UP000317429">
    <property type="component" value="Chromosome"/>
</dbReference>
<keyword evidence="13" id="KW-0998">Cell outer membrane</keyword>
<keyword evidence="11" id="KW-0472">Membrane</keyword>
<keyword evidence="9" id="KW-0406">Ion transport</keyword>
<keyword evidence="4" id="KW-1134">Transmembrane beta strand</keyword>
<evidence type="ECO:0000256" key="1">
    <source>
        <dbReference type="ARBA" id="ARBA00004571"/>
    </source>
</evidence>
<dbReference type="InterPro" id="IPR054765">
    <property type="entry name" value="SLBB_dom"/>
</dbReference>
<keyword evidence="12" id="KW-0564">Palmitate</keyword>
<evidence type="ECO:0000256" key="13">
    <source>
        <dbReference type="ARBA" id="ARBA00023237"/>
    </source>
</evidence>
<dbReference type="GO" id="GO:0009279">
    <property type="term" value="C:cell outer membrane"/>
    <property type="evidence" value="ECO:0007669"/>
    <property type="project" value="UniProtKB-SubCell"/>
</dbReference>
<feature type="signal peptide" evidence="15">
    <location>
        <begin position="1"/>
        <end position="24"/>
    </location>
</feature>
<dbReference type="AlphaFoldDB" id="A0A518DIX8"/>
<evidence type="ECO:0000259" key="16">
    <source>
        <dbReference type="Pfam" id="PF02563"/>
    </source>
</evidence>
<evidence type="ECO:0000313" key="18">
    <source>
        <dbReference type="EMBL" id="QDU91406.1"/>
    </source>
</evidence>
<evidence type="ECO:0000256" key="12">
    <source>
        <dbReference type="ARBA" id="ARBA00023139"/>
    </source>
</evidence>
<dbReference type="EMBL" id="CP036291">
    <property type="protein sequence ID" value="QDU91406.1"/>
    <property type="molecule type" value="Genomic_DNA"/>
</dbReference>
<dbReference type="GO" id="GO:0015159">
    <property type="term" value="F:polysaccharide transmembrane transporter activity"/>
    <property type="evidence" value="ECO:0007669"/>
    <property type="project" value="InterPro"/>
</dbReference>
<dbReference type="GO" id="GO:0046930">
    <property type="term" value="C:pore complex"/>
    <property type="evidence" value="ECO:0007669"/>
    <property type="project" value="UniProtKB-KW"/>
</dbReference>
<organism evidence="18 19">
    <name type="scientific">Pirellulimonas nuda</name>
    <dbReference type="NCBI Taxonomy" id="2528009"/>
    <lineage>
        <taxon>Bacteria</taxon>
        <taxon>Pseudomonadati</taxon>
        <taxon>Planctomycetota</taxon>
        <taxon>Planctomycetia</taxon>
        <taxon>Pirellulales</taxon>
        <taxon>Lacipirellulaceae</taxon>
        <taxon>Pirellulimonas</taxon>
    </lineage>
</organism>